<dbReference type="Pfam" id="PF18804">
    <property type="entry name" value="CxC3"/>
    <property type="match status" value="1"/>
</dbReference>
<dbReference type="Pfam" id="PF18758">
    <property type="entry name" value="KDZ"/>
    <property type="match status" value="1"/>
</dbReference>
<dbReference type="EMBL" id="JBBPFD010000010">
    <property type="protein sequence ID" value="KAK7910161.1"/>
    <property type="molecule type" value="Genomic_DNA"/>
</dbReference>
<proteinExistence type="predicted"/>
<gene>
    <name evidence="3" type="ORF">WMY93_014845</name>
</gene>
<name>A0AAW0P048_9GOBI</name>
<evidence type="ECO:0000313" key="3">
    <source>
        <dbReference type="EMBL" id="KAK7910161.1"/>
    </source>
</evidence>
<dbReference type="Proteomes" id="UP001460270">
    <property type="component" value="Unassembled WGS sequence"/>
</dbReference>
<evidence type="ECO:0000256" key="1">
    <source>
        <dbReference type="SAM" id="MobiDB-lite"/>
    </source>
</evidence>
<dbReference type="AlphaFoldDB" id="A0AAW0P048"/>
<dbReference type="InterPro" id="IPR040564">
    <property type="entry name" value="CxC3-like"/>
</dbReference>
<sequence>MVYSISIAHLHRQMSSKGLHTLNLLTHSSSSGVAQQRPDASTSDHHQASSTCMLLVTRVHGSEPPPSPPPRFHFSVASFINTNSNTFFRYDGPFTMSDSELQDLLQSGDDEVFDSLTTVDQFLCNLEEEDATAQPTIVPTVRWKKRGSDGSLICTRPRSSRQQHPEASCSQLPQADSAPARAEVVFAPESVEEFLNELQHTLCDDAAVEMEEDLRCPQASASWSLRKSLFSENWRAERPHFVNTMMAKENVVSRTCQECRSESAVIRCRDCRPRPFLCSGCDRSVHNRHPLHNRDATIAGFYQPLPPTKFISSGALCHCDCLVPLEIPTSICGCSNSLKVKPGKVVAVVTMNGRYDLNIFEVVCGSCNASWSPGINDILGSDFWPATLNFCTLFATDIFSTYEDLKMAAPGLSCQAFLRMLDQRTVRFGRMGKISPDAFSKSFLEWEAVKYKMDKYWNEEPFTCPACSPEMLAVSVDGNRKHYRFKTAARSEEQPVFDNVFLAKDDDVTAFVDYIHSKTKHVSGRGICSGEWSAARETARKSASKVDEEGLELAVCRHGVAKHCPELQVLLNMKPFLSVFHAKAHDFKCEFLSCGCQTGQMEWRISGGAGLTLGEEVEQVNAFLSRIAVTTKHMSKAGRSDMLTILVLQISEKKTSVFSATKTLEKKEQMLESTKTALSLSDIQIEEWVTDVKEWAEVTPPSTDEHTALRSKIEALVPSIKRHMQRLYKVTDSSKARDRLRRKIRQEKQLLSSVVAQYNSVMPSTEPLCIDIILSEDVAWPWQEIQQDSVDIRTKRQVFDQFMAVKRLQEELKILVAEMAKHWKYLLARSDWLKEQCDLLHEQNTQDPLKNLPGLLKKKKWDIRQKIQNVKHIYLNILTGTESNFLQTTSDFSDIGSDTSEDEM</sequence>
<accession>A0AAW0P048</accession>
<reference evidence="4" key="1">
    <citation type="submission" date="2024-04" db="EMBL/GenBank/DDBJ databases">
        <title>Salinicola lusitanus LLJ914,a marine bacterium isolated from the Okinawa Trough.</title>
        <authorList>
            <person name="Li J."/>
        </authorList>
    </citation>
    <scope>NUCLEOTIDE SEQUENCE [LARGE SCALE GENOMIC DNA]</scope>
</reference>
<feature type="region of interest" description="Disordered" evidence="1">
    <location>
        <begin position="155"/>
        <end position="175"/>
    </location>
</feature>
<dbReference type="CDD" id="cd19757">
    <property type="entry name" value="Bbox1"/>
    <property type="match status" value="1"/>
</dbReference>
<keyword evidence="4" id="KW-1185">Reference proteome</keyword>
<dbReference type="PANTHER" id="PTHR33104">
    <property type="entry name" value="SI:DKEY-29D5.2"/>
    <property type="match status" value="1"/>
</dbReference>
<dbReference type="PANTHER" id="PTHR33104:SF2">
    <property type="entry name" value="CXC3 LIKE CYSTEINE CLUSTER DOMAIN-CONTAINING PROTEIN"/>
    <property type="match status" value="1"/>
</dbReference>
<protein>
    <recommendedName>
        <fullName evidence="2">CxC3 like cysteine cluster domain-containing protein</fullName>
    </recommendedName>
</protein>
<evidence type="ECO:0000259" key="2">
    <source>
        <dbReference type="Pfam" id="PF18804"/>
    </source>
</evidence>
<evidence type="ECO:0000313" key="4">
    <source>
        <dbReference type="Proteomes" id="UP001460270"/>
    </source>
</evidence>
<dbReference type="InterPro" id="IPR040521">
    <property type="entry name" value="KDZ"/>
</dbReference>
<organism evidence="3 4">
    <name type="scientific">Mugilogobius chulae</name>
    <name type="common">yellowstripe goby</name>
    <dbReference type="NCBI Taxonomy" id="88201"/>
    <lineage>
        <taxon>Eukaryota</taxon>
        <taxon>Metazoa</taxon>
        <taxon>Chordata</taxon>
        <taxon>Craniata</taxon>
        <taxon>Vertebrata</taxon>
        <taxon>Euteleostomi</taxon>
        <taxon>Actinopterygii</taxon>
        <taxon>Neopterygii</taxon>
        <taxon>Teleostei</taxon>
        <taxon>Neoteleostei</taxon>
        <taxon>Acanthomorphata</taxon>
        <taxon>Gobiaria</taxon>
        <taxon>Gobiiformes</taxon>
        <taxon>Gobioidei</taxon>
        <taxon>Gobiidae</taxon>
        <taxon>Gobionellinae</taxon>
        <taxon>Mugilogobius</taxon>
    </lineage>
</organism>
<comment type="caution">
    <text evidence="3">The sequence shown here is derived from an EMBL/GenBank/DDBJ whole genome shotgun (WGS) entry which is preliminary data.</text>
</comment>
<feature type="domain" description="CxC3 like cysteine cluster" evidence="2">
    <location>
        <begin position="323"/>
        <end position="422"/>
    </location>
</feature>